<organism evidence="2 3">
    <name type="scientific">Morella rubra</name>
    <name type="common">Chinese bayberry</name>
    <dbReference type="NCBI Taxonomy" id="262757"/>
    <lineage>
        <taxon>Eukaryota</taxon>
        <taxon>Viridiplantae</taxon>
        <taxon>Streptophyta</taxon>
        <taxon>Embryophyta</taxon>
        <taxon>Tracheophyta</taxon>
        <taxon>Spermatophyta</taxon>
        <taxon>Magnoliopsida</taxon>
        <taxon>eudicotyledons</taxon>
        <taxon>Gunneridae</taxon>
        <taxon>Pentapetalae</taxon>
        <taxon>rosids</taxon>
        <taxon>fabids</taxon>
        <taxon>Fagales</taxon>
        <taxon>Myricaceae</taxon>
        <taxon>Morella</taxon>
    </lineage>
</organism>
<keyword evidence="1" id="KW-0472">Membrane</keyword>
<feature type="transmembrane region" description="Helical" evidence="1">
    <location>
        <begin position="18"/>
        <end position="36"/>
    </location>
</feature>
<keyword evidence="1" id="KW-0812">Transmembrane</keyword>
<evidence type="ECO:0000313" key="3">
    <source>
        <dbReference type="Proteomes" id="UP000516437"/>
    </source>
</evidence>
<keyword evidence="3" id="KW-1185">Reference proteome</keyword>
<evidence type="ECO:0000256" key="1">
    <source>
        <dbReference type="SAM" id="Phobius"/>
    </source>
</evidence>
<name>A0A6A1UTP7_9ROSI</name>
<dbReference type="Proteomes" id="UP000516437">
    <property type="component" value="Chromosome 8"/>
</dbReference>
<accession>A0A6A1UTP7</accession>
<keyword evidence="1" id="KW-1133">Transmembrane helix</keyword>
<proteinExistence type="predicted"/>
<evidence type="ECO:0000313" key="2">
    <source>
        <dbReference type="EMBL" id="KAB1203854.1"/>
    </source>
</evidence>
<feature type="transmembrane region" description="Helical" evidence="1">
    <location>
        <begin position="83"/>
        <end position="104"/>
    </location>
</feature>
<gene>
    <name evidence="2" type="ORF">CJ030_MR8G027630</name>
</gene>
<protein>
    <submittedName>
        <fullName evidence="2">Uncharacterized protein</fullName>
    </submittedName>
</protein>
<comment type="caution">
    <text evidence="2">The sequence shown here is derived from an EMBL/GenBank/DDBJ whole genome shotgun (WGS) entry which is preliminary data.</text>
</comment>
<sequence length="116" mass="12858">MSICCSSMKWPKVIVQDWIVGGVINWIISLVLITFAKTVNDSSFINHVPNYPGSCSTHHTLDIHLFSMHTRSGSNVMAARMNFGTSVTTILSAILTLIQNVLLFRSPKNLKVTTTH</sequence>
<reference evidence="2 3" key="1">
    <citation type="journal article" date="2019" name="Plant Biotechnol. J.">
        <title>The red bayberry genome and genetic basis of sex determination.</title>
        <authorList>
            <person name="Jia H.M."/>
            <person name="Jia H.J."/>
            <person name="Cai Q.L."/>
            <person name="Wang Y."/>
            <person name="Zhao H.B."/>
            <person name="Yang W.F."/>
            <person name="Wang G.Y."/>
            <person name="Li Y.H."/>
            <person name="Zhan D.L."/>
            <person name="Shen Y.T."/>
            <person name="Niu Q.F."/>
            <person name="Chang L."/>
            <person name="Qiu J."/>
            <person name="Zhao L."/>
            <person name="Xie H.B."/>
            <person name="Fu W.Y."/>
            <person name="Jin J."/>
            <person name="Li X.W."/>
            <person name="Jiao Y."/>
            <person name="Zhou C.C."/>
            <person name="Tu T."/>
            <person name="Chai C.Y."/>
            <person name="Gao J.L."/>
            <person name="Fan L.J."/>
            <person name="van de Weg E."/>
            <person name="Wang J.Y."/>
            <person name="Gao Z.S."/>
        </authorList>
    </citation>
    <scope>NUCLEOTIDE SEQUENCE [LARGE SCALE GENOMIC DNA]</scope>
    <source>
        <tissue evidence="2">Leaves</tissue>
    </source>
</reference>
<dbReference type="AlphaFoldDB" id="A0A6A1UTP7"/>
<dbReference type="EMBL" id="RXIC02000026">
    <property type="protein sequence ID" value="KAB1203854.1"/>
    <property type="molecule type" value="Genomic_DNA"/>
</dbReference>